<evidence type="ECO:0000256" key="5">
    <source>
        <dbReference type="PROSITE-ProRule" id="PRU10141"/>
    </source>
</evidence>
<dbReference type="InterPro" id="IPR008271">
    <property type="entry name" value="Ser/Thr_kinase_AS"/>
</dbReference>
<dbReference type="PROSITE" id="PS50011">
    <property type="entry name" value="PROTEIN_KINASE_DOM"/>
    <property type="match status" value="1"/>
</dbReference>
<dbReference type="Gene3D" id="1.10.510.10">
    <property type="entry name" value="Transferase(Phosphotransferase) domain 1"/>
    <property type="match status" value="1"/>
</dbReference>
<feature type="domain" description="Protein kinase" evidence="8">
    <location>
        <begin position="15"/>
        <end position="262"/>
    </location>
</feature>
<evidence type="ECO:0000256" key="4">
    <source>
        <dbReference type="ARBA" id="ARBA00022840"/>
    </source>
</evidence>
<evidence type="ECO:0000313" key="9">
    <source>
        <dbReference type="EMBL" id="SJN24949.1"/>
    </source>
</evidence>
<evidence type="ECO:0000256" key="7">
    <source>
        <dbReference type="SAM" id="Phobius"/>
    </source>
</evidence>
<evidence type="ECO:0000256" key="2">
    <source>
        <dbReference type="ARBA" id="ARBA00022741"/>
    </source>
</evidence>
<keyword evidence="1" id="KW-0808">Transferase</keyword>
<dbReference type="Pfam" id="PF00069">
    <property type="entry name" value="Pkinase"/>
    <property type="match status" value="1"/>
</dbReference>
<dbReference type="InterPro" id="IPR000719">
    <property type="entry name" value="Prot_kinase_dom"/>
</dbReference>
<dbReference type="PANTHER" id="PTHR43289:SF34">
    <property type="entry name" value="SERINE_THREONINE-PROTEIN KINASE YBDM-RELATED"/>
    <property type="match status" value="1"/>
</dbReference>
<dbReference type="PANTHER" id="PTHR43289">
    <property type="entry name" value="MITOGEN-ACTIVATED PROTEIN KINASE KINASE KINASE 20-RELATED"/>
    <property type="match status" value="1"/>
</dbReference>
<feature type="binding site" evidence="5">
    <location>
        <position position="44"/>
    </location>
    <ligand>
        <name>ATP</name>
        <dbReference type="ChEBI" id="CHEBI:30616"/>
    </ligand>
</feature>
<dbReference type="PROSITE" id="PS00108">
    <property type="entry name" value="PROTEIN_KINASE_ST"/>
    <property type="match status" value="1"/>
</dbReference>
<sequence length="425" mass="45280">MSADETVGPPLIPGLEYKALLGSGGFAHVYRYEQTVLGRDVAVKVIHGLDEAARRYFSSEASLMARLSSHPHVVPVYQVGVSDDDRPYLVMQLCPSPNLSQRLRNTPLPVAEVLQIGVQVAGAVETAHRLGILHRDIKPANILFSEYGRPLLADFGIAQSLEATAQPAPAFSPAWAPPEQAIGQGFEPNADVYSLCATLWAALTGKPPWGPSRPGAARGTDRPDVPHSLEELLHAGLSEEPQRRPRSAVELARGLQRVQAQLGLTVTPVELWNDPSQQETRALETDDRTRIVTLPEASAAVAATVADAAPNVPWTPPPLPLSTPTSVTPWPASGSAPRQERRRRLPWWLLLIALLLVIIGAVALWPRGDGPRPPAVHTPVSSTTPAQRPSTDPPRPTQTTTPAASPATPSADESAGGELGGGWGG</sequence>
<dbReference type="Gene3D" id="3.30.200.20">
    <property type="entry name" value="Phosphorylase Kinase, domain 1"/>
    <property type="match status" value="1"/>
</dbReference>
<proteinExistence type="predicted"/>
<keyword evidence="7" id="KW-1133">Transmembrane helix</keyword>
<feature type="compositionally biased region" description="Low complexity" evidence="6">
    <location>
        <begin position="322"/>
        <end position="331"/>
    </location>
</feature>
<evidence type="ECO:0000256" key="6">
    <source>
        <dbReference type="SAM" id="MobiDB-lite"/>
    </source>
</evidence>
<gene>
    <name evidence="9" type="ORF">FM114_04505</name>
</gene>
<dbReference type="EMBL" id="FUKQ01000017">
    <property type="protein sequence ID" value="SJN24949.1"/>
    <property type="molecule type" value="Genomic_DNA"/>
</dbReference>
<feature type="compositionally biased region" description="Low complexity" evidence="6">
    <location>
        <begin position="397"/>
        <end position="412"/>
    </location>
</feature>
<dbReference type="InterPro" id="IPR011009">
    <property type="entry name" value="Kinase-like_dom_sf"/>
</dbReference>
<keyword evidence="2 5" id="KW-0547">Nucleotide-binding</keyword>
<dbReference type="PROSITE" id="PS00107">
    <property type="entry name" value="PROTEIN_KINASE_ATP"/>
    <property type="match status" value="1"/>
</dbReference>
<keyword evidence="10" id="KW-1185">Reference proteome</keyword>
<dbReference type="RefSeq" id="WP_179110602.1">
    <property type="nucleotide sequence ID" value="NZ_FUKQ01000017.1"/>
</dbReference>
<dbReference type="InterPro" id="IPR017441">
    <property type="entry name" value="Protein_kinase_ATP_BS"/>
</dbReference>
<feature type="region of interest" description="Disordered" evidence="6">
    <location>
        <begin position="370"/>
        <end position="425"/>
    </location>
</feature>
<name>A0A1R4IYY6_9ACTN</name>
<accession>A0A1R4IYY6</accession>
<dbReference type="GO" id="GO:0005524">
    <property type="term" value="F:ATP binding"/>
    <property type="evidence" value="ECO:0007669"/>
    <property type="project" value="UniProtKB-UniRule"/>
</dbReference>
<feature type="transmembrane region" description="Helical" evidence="7">
    <location>
        <begin position="345"/>
        <end position="365"/>
    </location>
</feature>
<feature type="region of interest" description="Disordered" evidence="6">
    <location>
        <begin position="309"/>
        <end position="339"/>
    </location>
</feature>
<evidence type="ECO:0000256" key="3">
    <source>
        <dbReference type="ARBA" id="ARBA00022777"/>
    </source>
</evidence>
<dbReference type="AlphaFoldDB" id="A0A1R4IYY6"/>
<dbReference type="SMART" id="SM00220">
    <property type="entry name" value="S_TKc"/>
    <property type="match status" value="1"/>
</dbReference>
<reference evidence="9 10" key="1">
    <citation type="submission" date="2017-02" db="EMBL/GenBank/DDBJ databases">
        <authorList>
            <person name="Peterson S.W."/>
        </authorList>
    </citation>
    <scope>NUCLEOTIDE SEQUENCE [LARGE SCALE GENOMIC DNA]</scope>
    <source>
        <strain evidence="9 10">LSP_Lj1</strain>
    </source>
</reference>
<dbReference type="CDD" id="cd14014">
    <property type="entry name" value="STKc_PknB_like"/>
    <property type="match status" value="1"/>
</dbReference>
<keyword evidence="4 5" id="KW-0067">ATP-binding</keyword>
<keyword evidence="7" id="KW-0812">Transmembrane</keyword>
<protein>
    <submittedName>
        <fullName evidence="9">Transcriptional activator of maltose regulon, MalT</fullName>
    </submittedName>
</protein>
<keyword evidence="3" id="KW-0418">Kinase</keyword>
<evidence type="ECO:0000313" key="10">
    <source>
        <dbReference type="Proteomes" id="UP000188342"/>
    </source>
</evidence>
<evidence type="ECO:0000256" key="1">
    <source>
        <dbReference type="ARBA" id="ARBA00022679"/>
    </source>
</evidence>
<dbReference type="GO" id="GO:0004674">
    <property type="term" value="F:protein serine/threonine kinase activity"/>
    <property type="evidence" value="ECO:0007669"/>
    <property type="project" value="TreeGrafter"/>
</dbReference>
<keyword evidence="7" id="KW-0472">Membrane</keyword>
<dbReference type="SUPFAM" id="SSF56112">
    <property type="entry name" value="Protein kinase-like (PK-like)"/>
    <property type="match status" value="1"/>
</dbReference>
<evidence type="ECO:0000259" key="8">
    <source>
        <dbReference type="PROSITE" id="PS50011"/>
    </source>
</evidence>
<organism evidence="9 10">
    <name type="scientific">Luteococcus japonicus LSP_Lj1</name>
    <dbReference type="NCBI Taxonomy" id="1255658"/>
    <lineage>
        <taxon>Bacteria</taxon>
        <taxon>Bacillati</taxon>
        <taxon>Actinomycetota</taxon>
        <taxon>Actinomycetes</taxon>
        <taxon>Propionibacteriales</taxon>
        <taxon>Propionibacteriaceae</taxon>
        <taxon>Luteococcus</taxon>
    </lineage>
</organism>
<dbReference type="STRING" id="1255658.FM114_04505"/>
<dbReference type="Proteomes" id="UP000188342">
    <property type="component" value="Unassembled WGS sequence"/>
</dbReference>